<protein>
    <submittedName>
        <fullName evidence="6">MFS transporter</fullName>
    </submittedName>
</protein>
<accession>A0ABS7J2C2</accession>
<dbReference type="InterPro" id="IPR020846">
    <property type="entry name" value="MFS_dom"/>
</dbReference>
<comment type="caution">
    <text evidence="6">The sequence shown here is derived from an EMBL/GenBank/DDBJ whole genome shotgun (WGS) entry which is preliminary data.</text>
</comment>
<feature type="transmembrane region" description="Helical" evidence="4">
    <location>
        <begin position="159"/>
        <end position="178"/>
    </location>
</feature>
<feature type="transmembrane region" description="Helical" evidence="4">
    <location>
        <begin position="131"/>
        <end position="153"/>
    </location>
</feature>
<organism evidence="6 7">
    <name type="scientific">Qipengyuania polymorpha</name>
    <dbReference type="NCBI Taxonomy" id="2867234"/>
    <lineage>
        <taxon>Bacteria</taxon>
        <taxon>Pseudomonadati</taxon>
        <taxon>Pseudomonadota</taxon>
        <taxon>Alphaproteobacteria</taxon>
        <taxon>Sphingomonadales</taxon>
        <taxon>Erythrobacteraceae</taxon>
        <taxon>Qipengyuania</taxon>
    </lineage>
</organism>
<feature type="transmembrane region" description="Helical" evidence="4">
    <location>
        <begin position="97"/>
        <end position="119"/>
    </location>
</feature>
<dbReference type="InterPro" id="IPR047200">
    <property type="entry name" value="MFS_YcaD-like"/>
</dbReference>
<evidence type="ECO:0000256" key="4">
    <source>
        <dbReference type="SAM" id="Phobius"/>
    </source>
</evidence>
<dbReference type="CDD" id="cd17477">
    <property type="entry name" value="MFS_YcaD_like"/>
    <property type="match status" value="1"/>
</dbReference>
<dbReference type="Pfam" id="PF07690">
    <property type="entry name" value="MFS_1"/>
    <property type="match status" value="1"/>
</dbReference>
<dbReference type="PANTHER" id="PTHR23521:SF3">
    <property type="entry name" value="MFS TRANSPORTER"/>
    <property type="match status" value="1"/>
</dbReference>
<keyword evidence="3 4" id="KW-0472">Membrane</keyword>
<dbReference type="RefSeq" id="WP_221573602.1">
    <property type="nucleotide sequence ID" value="NZ_JAIGNK010000002.1"/>
</dbReference>
<name>A0ABS7J2C2_9SPHN</name>
<feature type="transmembrane region" description="Helical" evidence="4">
    <location>
        <begin position="40"/>
        <end position="59"/>
    </location>
</feature>
<dbReference type="PROSITE" id="PS50850">
    <property type="entry name" value="MFS"/>
    <property type="match status" value="1"/>
</dbReference>
<evidence type="ECO:0000256" key="2">
    <source>
        <dbReference type="ARBA" id="ARBA00022989"/>
    </source>
</evidence>
<feature type="transmembrane region" description="Helical" evidence="4">
    <location>
        <begin position="199"/>
        <end position="225"/>
    </location>
</feature>
<sequence length="411" mass="43006">MMTSAYPVRALLMAIFLLMAGSGFLSTLLAVRLETAGASAGIIGLVATAYFGGLMLGSMRVERVMARIGHIRAFAAFVTVYSASSLTYAIIDYPAVWTMLRFVDGFAMAGVFVCLESWLNQQASPKNRSAVLAIYMIALYSGQAAGQFLLNLGDNAPDLPFMVSAILLSIALLPILLTRMEQPRIEAVAPFSLKRLYQVSPLGIVGTLVTGAMLGAFYALGAVYIQRIGMGLSQIALFTSCVIAGGVALQYPLGILSDRFDRRLVVIACFLAAALVCAPIVFLDIGATGTIALGSLFGGFSFALYPLCVAHSNDHLSEDERIGASSGLVLTYSAGAVAGPLIGSAGMGALGPAGLFVVIGSLALLGGVFGIWRTFARAAVPADDQQSFQSLPRTTPMAAVLEAEDDPSSSR</sequence>
<dbReference type="InterPro" id="IPR036259">
    <property type="entry name" value="MFS_trans_sf"/>
</dbReference>
<dbReference type="SUPFAM" id="SSF103473">
    <property type="entry name" value="MFS general substrate transporter"/>
    <property type="match status" value="1"/>
</dbReference>
<keyword evidence="7" id="KW-1185">Reference proteome</keyword>
<feature type="transmembrane region" description="Helical" evidence="4">
    <location>
        <begin position="322"/>
        <end position="343"/>
    </location>
</feature>
<feature type="transmembrane region" description="Helical" evidence="4">
    <location>
        <begin position="289"/>
        <end position="310"/>
    </location>
</feature>
<feature type="transmembrane region" description="Helical" evidence="4">
    <location>
        <begin position="71"/>
        <end position="91"/>
    </location>
</feature>
<feature type="transmembrane region" description="Helical" evidence="4">
    <location>
        <begin position="349"/>
        <end position="372"/>
    </location>
</feature>
<feature type="domain" description="Major facilitator superfamily (MFS) profile" evidence="5">
    <location>
        <begin position="7"/>
        <end position="378"/>
    </location>
</feature>
<feature type="transmembrane region" description="Helical" evidence="4">
    <location>
        <begin position="231"/>
        <end position="252"/>
    </location>
</feature>
<dbReference type="Proteomes" id="UP000783253">
    <property type="component" value="Unassembled WGS sequence"/>
</dbReference>
<evidence type="ECO:0000313" key="6">
    <source>
        <dbReference type="EMBL" id="MBX7458229.1"/>
    </source>
</evidence>
<evidence type="ECO:0000259" key="5">
    <source>
        <dbReference type="PROSITE" id="PS50850"/>
    </source>
</evidence>
<evidence type="ECO:0000256" key="3">
    <source>
        <dbReference type="ARBA" id="ARBA00023136"/>
    </source>
</evidence>
<evidence type="ECO:0000313" key="7">
    <source>
        <dbReference type="Proteomes" id="UP000783253"/>
    </source>
</evidence>
<keyword evidence="1 4" id="KW-0812">Transmembrane</keyword>
<keyword evidence="2 4" id="KW-1133">Transmembrane helix</keyword>
<dbReference type="Gene3D" id="1.20.1250.20">
    <property type="entry name" value="MFS general substrate transporter like domains"/>
    <property type="match status" value="2"/>
</dbReference>
<gene>
    <name evidence="6" type="ORF">K3152_08220</name>
</gene>
<dbReference type="EMBL" id="JAIGNK010000002">
    <property type="protein sequence ID" value="MBX7458229.1"/>
    <property type="molecule type" value="Genomic_DNA"/>
</dbReference>
<reference evidence="6 7" key="1">
    <citation type="submission" date="2021-08" db="EMBL/GenBank/DDBJ databases">
        <title>Comparative Genomics Analysis of the Genus Qipengyuania Reveals Extensive Genetic Diversity and Metabolic Versatility, Including the Description of Fifteen Novel Species.</title>
        <authorList>
            <person name="Liu Y."/>
        </authorList>
    </citation>
    <scope>NUCLEOTIDE SEQUENCE [LARGE SCALE GENOMIC DNA]</scope>
    <source>
        <strain evidence="6 7">1NDH17</strain>
    </source>
</reference>
<proteinExistence type="predicted"/>
<evidence type="ECO:0000256" key="1">
    <source>
        <dbReference type="ARBA" id="ARBA00022692"/>
    </source>
</evidence>
<dbReference type="InterPro" id="IPR011701">
    <property type="entry name" value="MFS"/>
</dbReference>
<feature type="transmembrane region" description="Helical" evidence="4">
    <location>
        <begin position="264"/>
        <end position="283"/>
    </location>
</feature>
<dbReference type="PANTHER" id="PTHR23521">
    <property type="entry name" value="TRANSPORTER MFS SUPERFAMILY"/>
    <property type="match status" value="1"/>
</dbReference>